<comment type="subcellular location">
    <subcellularLocation>
        <location evidence="9">Cell inner membrane</location>
        <topology evidence="9">Peripheral membrane protein</topology>
        <orientation evidence="9">Cytoplasmic side</orientation>
    </subcellularLocation>
</comment>
<dbReference type="PANTHER" id="PTHR43028">
    <property type="entry name" value="3'(2'),5'-BISPHOSPHATE NUCLEOTIDASE 1"/>
    <property type="match status" value="1"/>
</dbReference>
<dbReference type="InterPro" id="IPR000760">
    <property type="entry name" value="Inositol_monophosphatase-like"/>
</dbReference>
<comment type="similarity">
    <text evidence="2 9">Belongs to the inositol monophosphatase superfamily. CysQ family.</text>
</comment>
<evidence type="ECO:0000313" key="10">
    <source>
        <dbReference type="EMBL" id="GAA3965899.1"/>
    </source>
</evidence>
<organism evidence="10 11">
    <name type="scientific">Allohahella marinimesophila</name>
    <dbReference type="NCBI Taxonomy" id="1054972"/>
    <lineage>
        <taxon>Bacteria</taxon>
        <taxon>Pseudomonadati</taxon>
        <taxon>Pseudomonadota</taxon>
        <taxon>Gammaproteobacteria</taxon>
        <taxon>Oceanospirillales</taxon>
        <taxon>Hahellaceae</taxon>
        <taxon>Allohahella</taxon>
    </lineage>
</organism>
<dbReference type="Proteomes" id="UP001501337">
    <property type="component" value="Unassembled WGS sequence"/>
</dbReference>
<keyword evidence="6 9" id="KW-0378">Hydrolase</keyword>
<feature type="binding site" evidence="9">
    <location>
        <position position="99"/>
    </location>
    <ligand>
        <name>Mg(2+)</name>
        <dbReference type="ChEBI" id="CHEBI:18420"/>
        <label>1</label>
    </ligand>
</feature>
<sequence length="312" mass="33893">MLTTDHIAILAPRIEHLIKRAGAATLEVFNAPGELEVTTKADASPVTIADHRAHQIIMEGLNRLAADLRQPSHGEGDEGRSALMAATAALVEHLPVLSEEAALQSFEERQSWTTYWLIDPLDGTREFVSGNGEYTINIALIHNHEPVAGWVYAPVQATLYSGWRMQDSAAAFRERDGQKTVIHTRLPDRPGAQGIDVVASRRHGTDALAPIMEKAGELFSEVRTTNVGSSLKICLLAAGEADWYPRLAPTSEWDTAAADAVLRGAGGIMVDTSHVPLRYNTGDSILNPHFHAFSCDHAVWRELLGQDSVSGI</sequence>
<keyword evidence="4 9" id="KW-0997">Cell inner membrane</keyword>
<dbReference type="Pfam" id="PF00459">
    <property type="entry name" value="Inositol_P"/>
    <property type="match status" value="1"/>
</dbReference>
<gene>
    <name evidence="9 10" type="primary">cysQ</name>
    <name evidence="10" type="ORF">GCM10022278_24670</name>
</gene>
<dbReference type="InterPro" id="IPR020583">
    <property type="entry name" value="Inositol_monoP_metal-BS"/>
</dbReference>
<dbReference type="HAMAP" id="MF_02095">
    <property type="entry name" value="CysQ"/>
    <property type="match status" value="1"/>
</dbReference>
<dbReference type="InterPro" id="IPR020550">
    <property type="entry name" value="Inositol_monophosphatase_CS"/>
</dbReference>
<keyword evidence="5 9" id="KW-0479">Metal-binding</keyword>
<protein>
    <recommendedName>
        <fullName evidence="9">3'(2'),5'-bisphosphate nucleotidase CysQ</fullName>
        <ecNumber evidence="9">3.1.3.7</ecNumber>
    </recommendedName>
    <alternativeName>
        <fullName evidence="9">3'(2'),5-bisphosphonucleoside 3'(2')-phosphohydrolase</fullName>
    </alternativeName>
    <alternativeName>
        <fullName evidence="9">3'-phosphoadenosine 5'-phosphate phosphatase</fullName>
        <shortName evidence="9">PAP phosphatase</shortName>
    </alternativeName>
</protein>
<evidence type="ECO:0000256" key="7">
    <source>
        <dbReference type="ARBA" id="ARBA00022842"/>
    </source>
</evidence>
<keyword evidence="7 9" id="KW-0460">Magnesium</keyword>
<evidence type="ECO:0000256" key="5">
    <source>
        <dbReference type="ARBA" id="ARBA00022723"/>
    </source>
</evidence>
<reference evidence="11" key="1">
    <citation type="journal article" date="2019" name="Int. J. Syst. Evol. Microbiol.">
        <title>The Global Catalogue of Microorganisms (GCM) 10K type strain sequencing project: providing services to taxonomists for standard genome sequencing and annotation.</title>
        <authorList>
            <consortium name="The Broad Institute Genomics Platform"/>
            <consortium name="The Broad Institute Genome Sequencing Center for Infectious Disease"/>
            <person name="Wu L."/>
            <person name="Ma J."/>
        </authorList>
    </citation>
    <scope>NUCLEOTIDE SEQUENCE [LARGE SCALE GENOMIC DNA]</scope>
    <source>
        <strain evidence="11">JCM 17555</strain>
    </source>
</reference>
<dbReference type="PANTHER" id="PTHR43028:SF5">
    <property type="entry name" value="3'(2'),5'-BISPHOSPHATE NUCLEOTIDASE 1"/>
    <property type="match status" value="1"/>
</dbReference>
<dbReference type="SUPFAM" id="SSF56655">
    <property type="entry name" value="Carbohydrate phosphatase"/>
    <property type="match status" value="1"/>
</dbReference>
<evidence type="ECO:0000256" key="3">
    <source>
        <dbReference type="ARBA" id="ARBA00022475"/>
    </source>
</evidence>
<dbReference type="EC" id="3.1.3.7" evidence="9"/>
<dbReference type="CDD" id="cd01638">
    <property type="entry name" value="CysQ"/>
    <property type="match status" value="1"/>
</dbReference>
<comment type="caution">
    <text evidence="10">The sequence shown here is derived from an EMBL/GenBank/DDBJ whole genome shotgun (WGS) entry which is preliminary data.</text>
</comment>
<accession>A0ABP7PHV5</accession>
<keyword evidence="11" id="KW-1185">Reference proteome</keyword>
<dbReference type="RefSeq" id="WP_344806784.1">
    <property type="nucleotide sequence ID" value="NZ_BAABBO010000011.1"/>
</dbReference>
<dbReference type="EMBL" id="BAABBO010000011">
    <property type="protein sequence ID" value="GAA3965899.1"/>
    <property type="molecule type" value="Genomic_DNA"/>
</dbReference>
<evidence type="ECO:0000256" key="6">
    <source>
        <dbReference type="ARBA" id="ARBA00022801"/>
    </source>
</evidence>
<dbReference type="InterPro" id="IPR050725">
    <property type="entry name" value="CysQ/Inositol_MonoPase"/>
</dbReference>
<evidence type="ECO:0000313" key="11">
    <source>
        <dbReference type="Proteomes" id="UP001501337"/>
    </source>
</evidence>
<proteinExistence type="inferred from homology"/>
<feature type="binding site" evidence="9">
    <location>
        <position position="254"/>
    </location>
    <ligand>
        <name>Mg(2+)</name>
        <dbReference type="ChEBI" id="CHEBI:18420"/>
        <label>2</label>
    </ligand>
</feature>
<feature type="binding site" evidence="9">
    <location>
        <position position="119"/>
    </location>
    <ligand>
        <name>Mg(2+)</name>
        <dbReference type="ChEBI" id="CHEBI:18420"/>
        <label>2</label>
    </ligand>
</feature>
<comment type="catalytic activity">
    <reaction evidence="1 9">
        <text>adenosine 3',5'-bisphosphate + H2O = AMP + phosphate</text>
        <dbReference type="Rhea" id="RHEA:10040"/>
        <dbReference type="ChEBI" id="CHEBI:15377"/>
        <dbReference type="ChEBI" id="CHEBI:43474"/>
        <dbReference type="ChEBI" id="CHEBI:58343"/>
        <dbReference type="ChEBI" id="CHEBI:456215"/>
        <dbReference type="EC" id="3.1.3.7"/>
    </reaction>
</comment>
<feature type="binding site" evidence="9">
    <location>
        <position position="119"/>
    </location>
    <ligand>
        <name>Mg(2+)</name>
        <dbReference type="ChEBI" id="CHEBI:18420"/>
        <label>1</label>
    </ligand>
</feature>
<keyword evidence="8 9" id="KW-0472">Membrane</keyword>
<dbReference type="PROSITE" id="PS00630">
    <property type="entry name" value="IMP_2"/>
    <property type="match status" value="1"/>
</dbReference>
<evidence type="ECO:0000256" key="1">
    <source>
        <dbReference type="ARBA" id="ARBA00001625"/>
    </source>
</evidence>
<evidence type="ECO:0000256" key="4">
    <source>
        <dbReference type="ARBA" id="ARBA00022519"/>
    </source>
</evidence>
<feature type="binding site" evidence="9">
    <location>
        <position position="121"/>
    </location>
    <ligand>
        <name>Mg(2+)</name>
        <dbReference type="ChEBI" id="CHEBI:18420"/>
        <label>1</label>
    </ligand>
</feature>
<dbReference type="InterPro" id="IPR006240">
    <property type="entry name" value="CysQ"/>
</dbReference>
<feature type="binding site" evidence="9">
    <location>
        <position position="99"/>
    </location>
    <ligand>
        <name>substrate</name>
    </ligand>
</feature>
<dbReference type="Gene3D" id="3.40.190.80">
    <property type="match status" value="1"/>
</dbReference>
<feature type="binding site" evidence="9">
    <location>
        <position position="122"/>
    </location>
    <ligand>
        <name>Mg(2+)</name>
        <dbReference type="ChEBI" id="CHEBI:18420"/>
        <label>2</label>
    </ligand>
</feature>
<evidence type="ECO:0000256" key="8">
    <source>
        <dbReference type="ARBA" id="ARBA00023136"/>
    </source>
</evidence>
<feature type="binding site" evidence="9">
    <location>
        <begin position="121"/>
        <end position="124"/>
    </location>
    <ligand>
        <name>substrate</name>
    </ligand>
</feature>
<keyword evidence="3 9" id="KW-1003">Cell membrane</keyword>
<evidence type="ECO:0000256" key="2">
    <source>
        <dbReference type="ARBA" id="ARBA00005289"/>
    </source>
</evidence>
<comment type="function">
    <text evidence="9">Converts adenosine-3',5'-bisphosphate (PAP) to AMP.</text>
</comment>
<feature type="binding site" evidence="9">
    <location>
        <position position="254"/>
    </location>
    <ligand>
        <name>substrate</name>
    </ligand>
</feature>
<name>A0ABP7PHV5_9GAMM</name>
<evidence type="ECO:0000256" key="9">
    <source>
        <dbReference type="HAMAP-Rule" id="MF_02095"/>
    </source>
</evidence>
<dbReference type="Gene3D" id="3.30.540.10">
    <property type="entry name" value="Fructose-1,6-Bisphosphatase, subunit A, domain 1"/>
    <property type="match status" value="1"/>
</dbReference>
<comment type="cofactor">
    <cofactor evidence="9">
        <name>Mg(2+)</name>
        <dbReference type="ChEBI" id="CHEBI:18420"/>
    </cofactor>
</comment>
<dbReference type="PROSITE" id="PS00629">
    <property type="entry name" value="IMP_1"/>
    <property type="match status" value="1"/>
</dbReference>